<sequence length="290" mass="34413">MSMIAMSIPPFPTFIRGGEYTFHKGERHFSRVFTVFDLLYVKKGTLYMQEGEKKFVVKEGQYVILVPGERHEGYDDCKEQTDYFWLHFVIPGNEFQIVEDKDLDWSFVYKKEPTFTEVGYYQFHIPQWGEVKRREIVEQQLETLLTTRDGDAHVPDDYLKQQIQFSEFIVQLQKEAFSIPSATEKVCESAMKYIQENYKKLVNMSVLKEELNFHPDYLTRCMQKTIGISPMQYLTHYRLHHAKKLLAETEYKVSAISREVGIDDVTYFSKLFKKVEGTTPMEYRRLVHRK</sequence>
<dbReference type="PROSITE" id="PS00041">
    <property type="entry name" value="HTH_ARAC_FAMILY_1"/>
    <property type="match status" value="1"/>
</dbReference>
<dbReference type="AlphaFoldDB" id="A0A1Y0CLG5"/>
<reference evidence="6 8" key="2">
    <citation type="submission" date="2019-08" db="EMBL/GenBank/DDBJ databases">
        <title>Bacillus genomes from the desert of Cuatro Cienegas, Coahuila.</title>
        <authorList>
            <person name="Olmedo-Alvarez G."/>
        </authorList>
    </citation>
    <scope>NUCLEOTIDE SEQUENCE [LARGE SCALE GENOMIC DNA]</scope>
    <source>
        <strain evidence="6 8">CH88_3T</strain>
    </source>
</reference>
<dbReference type="InterPro" id="IPR037923">
    <property type="entry name" value="HTH-like"/>
</dbReference>
<evidence type="ECO:0000256" key="2">
    <source>
        <dbReference type="ARBA" id="ARBA00023125"/>
    </source>
</evidence>
<evidence type="ECO:0000313" key="7">
    <source>
        <dbReference type="Proteomes" id="UP000195573"/>
    </source>
</evidence>
<dbReference type="Proteomes" id="UP000323393">
    <property type="component" value="Unassembled WGS sequence"/>
</dbReference>
<accession>A0A1Y0CLG5</accession>
<evidence type="ECO:0000256" key="3">
    <source>
        <dbReference type="ARBA" id="ARBA00023163"/>
    </source>
</evidence>
<dbReference type="InterPro" id="IPR003313">
    <property type="entry name" value="AraC-bd"/>
</dbReference>
<keyword evidence="1" id="KW-0805">Transcription regulation</keyword>
<dbReference type="InterPro" id="IPR009057">
    <property type="entry name" value="Homeodomain-like_sf"/>
</dbReference>
<dbReference type="SUPFAM" id="SSF46689">
    <property type="entry name" value="Homeodomain-like"/>
    <property type="match status" value="1"/>
</dbReference>
<dbReference type="InterPro" id="IPR020449">
    <property type="entry name" value="Tscrpt_reg_AraC-type_HTH"/>
</dbReference>
<dbReference type="InterPro" id="IPR018060">
    <property type="entry name" value="HTH_AraC"/>
</dbReference>
<dbReference type="EMBL" id="CP020880">
    <property type="protein sequence ID" value="ART75765.1"/>
    <property type="molecule type" value="Genomic_DNA"/>
</dbReference>
<name>A0A1Y0CLG5_9BACI</name>
<dbReference type="Proteomes" id="UP000195573">
    <property type="component" value="Chromosome"/>
</dbReference>
<dbReference type="EMBL" id="VTEU01000001">
    <property type="protein sequence ID" value="TYS61043.1"/>
    <property type="molecule type" value="Genomic_DNA"/>
</dbReference>
<evidence type="ECO:0000256" key="1">
    <source>
        <dbReference type="ARBA" id="ARBA00023015"/>
    </source>
</evidence>
<dbReference type="InterPro" id="IPR018062">
    <property type="entry name" value="HTH_AraC-typ_CS"/>
</dbReference>
<dbReference type="SMART" id="SM00342">
    <property type="entry name" value="HTH_ARAC"/>
    <property type="match status" value="1"/>
</dbReference>
<proteinExistence type="predicted"/>
<dbReference type="GO" id="GO:0043565">
    <property type="term" value="F:sequence-specific DNA binding"/>
    <property type="evidence" value="ECO:0007669"/>
    <property type="project" value="InterPro"/>
</dbReference>
<dbReference type="KEGG" id="bhk:B4U37_06855"/>
<dbReference type="PROSITE" id="PS01124">
    <property type="entry name" value="HTH_ARAC_FAMILY_2"/>
    <property type="match status" value="1"/>
</dbReference>
<dbReference type="GeneID" id="96738144"/>
<evidence type="ECO:0000313" key="6">
    <source>
        <dbReference type="EMBL" id="TYS61043.1"/>
    </source>
</evidence>
<feature type="domain" description="HTH araC/xylS-type" evidence="4">
    <location>
        <begin position="188"/>
        <end position="286"/>
    </location>
</feature>
<dbReference type="GO" id="GO:0003700">
    <property type="term" value="F:DNA-binding transcription factor activity"/>
    <property type="evidence" value="ECO:0007669"/>
    <property type="project" value="InterPro"/>
</dbReference>
<keyword evidence="2" id="KW-0238">DNA-binding</keyword>
<protein>
    <submittedName>
        <fullName evidence="6">AraC family transcriptional regulator</fullName>
    </submittedName>
</protein>
<dbReference type="Pfam" id="PF12833">
    <property type="entry name" value="HTH_18"/>
    <property type="match status" value="1"/>
</dbReference>
<keyword evidence="3" id="KW-0804">Transcription</keyword>
<dbReference type="RefSeq" id="WP_088017628.1">
    <property type="nucleotide sequence ID" value="NZ_CP020880.1"/>
</dbReference>
<reference evidence="5 7" key="1">
    <citation type="submission" date="2017-04" db="EMBL/GenBank/DDBJ databases">
        <title>Complete Genome Sequence of the Bacillus horikoshii 20a strain from Cuatro Cienegas, Coahuila, Mexico.</title>
        <authorList>
            <person name="Zarza E."/>
            <person name="Alcaraz L.D."/>
            <person name="Aguilar-Salinas B."/>
            <person name="Islas A."/>
            <person name="Olmedo-Alvarez G."/>
        </authorList>
    </citation>
    <scope>NUCLEOTIDE SEQUENCE [LARGE SCALE GENOMIC DNA]</scope>
    <source>
        <strain evidence="5 7">20a</strain>
    </source>
</reference>
<dbReference type="Gene3D" id="1.10.10.60">
    <property type="entry name" value="Homeodomain-like"/>
    <property type="match status" value="2"/>
</dbReference>
<evidence type="ECO:0000259" key="4">
    <source>
        <dbReference type="PROSITE" id="PS01124"/>
    </source>
</evidence>
<dbReference type="PANTHER" id="PTHR43280:SF30">
    <property type="entry name" value="MMSAB OPERON REGULATORY PROTEIN"/>
    <property type="match status" value="1"/>
</dbReference>
<organism evidence="6 8">
    <name type="scientific">Sutcliffiella horikoshii</name>
    <dbReference type="NCBI Taxonomy" id="79883"/>
    <lineage>
        <taxon>Bacteria</taxon>
        <taxon>Bacillati</taxon>
        <taxon>Bacillota</taxon>
        <taxon>Bacilli</taxon>
        <taxon>Bacillales</taxon>
        <taxon>Bacillaceae</taxon>
        <taxon>Sutcliffiella</taxon>
    </lineage>
</organism>
<evidence type="ECO:0000313" key="5">
    <source>
        <dbReference type="EMBL" id="ART75765.1"/>
    </source>
</evidence>
<dbReference type="SUPFAM" id="SSF51215">
    <property type="entry name" value="Regulatory protein AraC"/>
    <property type="match status" value="1"/>
</dbReference>
<evidence type="ECO:0000313" key="8">
    <source>
        <dbReference type="Proteomes" id="UP000323393"/>
    </source>
</evidence>
<gene>
    <name evidence="5" type="ORF">B4U37_06855</name>
    <name evidence="6" type="ORF">FZC74_01845</name>
</gene>
<dbReference type="Pfam" id="PF02311">
    <property type="entry name" value="AraC_binding"/>
    <property type="match status" value="1"/>
</dbReference>
<keyword evidence="7" id="KW-1185">Reference proteome</keyword>
<dbReference type="PRINTS" id="PR00032">
    <property type="entry name" value="HTHARAC"/>
</dbReference>
<dbReference type="PANTHER" id="PTHR43280">
    <property type="entry name" value="ARAC-FAMILY TRANSCRIPTIONAL REGULATOR"/>
    <property type="match status" value="1"/>
</dbReference>